<sequence>MLFCVLSWQAHFYAPGLDVEGLWFGIKGFVTNGVVVPVDVAAPQIGGPLALGSSLRRALRARVRMHAEEDDSLRSAAAATPRGEGVVQPLEESEETASGEQADTEREHRHNL</sequence>
<evidence type="ECO:0000256" key="1">
    <source>
        <dbReference type="SAM" id="MobiDB-lite"/>
    </source>
</evidence>
<proteinExistence type="predicted"/>
<reference evidence="2 3" key="1">
    <citation type="journal article" date="2016" name="BMC Genomics">
        <title>Comparative genomics reveals Cyclospora cayetanensis possesses coccidia-like metabolism and invasion components but unique surface antigens.</title>
        <authorList>
            <person name="Liu S."/>
            <person name="Wang L."/>
            <person name="Zheng H."/>
            <person name="Xu Z."/>
            <person name="Roellig D.M."/>
            <person name="Li N."/>
            <person name="Frace M.A."/>
            <person name="Tang K."/>
            <person name="Arrowood M.J."/>
            <person name="Moss D.M."/>
            <person name="Zhang L."/>
            <person name="Feng Y."/>
            <person name="Xiao L."/>
        </authorList>
    </citation>
    <scope>NUCLEOTIDE SEQUENCE [LARGE SCALE GENOMIC DNA]</scope>
    <source>
        <strain evidence="2 3">CHN_HEN01</strain>
    </source>
</reference>
<evidence type="ECO:0000313" key="3">
    <source>
        <dbReference type="Proteomes" id="UP000095192"/>
    </source>
</evidence>
<feature type="compositionally biased region" description="Basic and acidic residues" evidence="1">
    <location>
        <begin position="103"/>
        <end position="112"/>
    </location>
</feature>
<dbReference type="Proteomes" id="UP000095192">
    <property type="component" value="Unassembled WGS sequence"/>
</dbReference>
<name>A0A1D3D985_9EIME</name>
<organism evidence="2 3">
    <name type="scientific">Cyclospora cayetanensis</name>
    <dbReference type="NCBI Taxonomy" id="88456"/>
    <lineage>
        <taxon>Eukaryota</taxon>
        <taxon>Sar</taxon>
        <taxon>Alveolata</taxon>
        <taxon>Apicomplexa</taxon>
        <taxon>Conoidasida</taxon>
        <taxon>Coccidia</taxon>
        <taxon>Eucoccidiorida</taxon>
        <taxon>Eimeriorina</taxon>
        <taxon>Eimeriidae</taxon>
        <taxon>Cyclospora</taxon>
    </lineage>
</organism>
<feature type="region of interest" description="Disordered" evidence="1">
    <location>
        <begin position="69"/>
        <end position="112"/>
    </location>
</feature>
<gene>
    <name evidence="2" type="ORF">cyc_00982</name>
</gene>
<dbReference type="InParanoid" id="A0A1D3D985"/>
<dbReference type="VEuPathDB" id="ToxoDB:cyc_00982"/>
<protein>
    <submittedName>
        <fullName evidence="2">Uncharacterized protein</fullName>
    </submittedName>
</protein>
<accession>A0A1D3D985</accession>
<keyword evidence="3" id="KW-1185">Reference proteome</keyword>
<evidence type="ECO:0000313" key="2">
    <source>
        <dbReference type="EMBL" id="OEH79998.1"/>
    </source>
</evidence>
<dbReference type="AlphaFoldDB" id="A0A1D3D985"/>
<dbReference type="EMBL" id="JROU02000216">
    <property type="protein sequence ID" value="OEH79998.1"/>
    <property type="molecule type" value="Genomic_DNA"/>
</dbReference>
<comment type="caution">
    <text evidence="2">The sequence shown here is derived from an EMBL/GenBank/DDBJ whole genome shotgun (WGS) entry which is preliminary data.</text>
</comment>